<dbReference type="AlphaFoldDB" id="A0A0F9HEN9"/>
<protein>
    <submittedName>
        <fullName evidence="1">Uncharacterized protein</fullName>
    </submittedName>
</protein>
<gene>
    <name evidence="1" type="ORF">LCGC14_1711580</name>
</gene>
<sequence>MIEKNRAPEWLTGVWERKALWLEGAEPDYSTRVFYIQTPTLYGDIRIPESRMDVPNAISFEDLEDNQLEELAAQEGFAGHVETADDVVTWHREIDFRPPSRIPDVGRCTVDKPYMIETGIHLDYSEKWRRIDDGNGQFLAMHSDGDGSELTNQILVVVGDHFLYARGRKYAMEPMKSLSHLLQSKVFNREQVIGYLDCEFSYGRIRGGKKPWEICLSTLPFKEGQILITPGEMEVLPELGAIYQYSRNLSSTAKRYWLISESTLSSSALTDLLNIQG</sequence>
<name>A0A0F9HEN9_9ZZZZ</name>
<organism evidence="1">
    <name type="scientific">marine sediment metagenome</name>
    <dbReference type="NCBI Taxonomy" id="412755"/>
    <lineage>
        <taxon>unclassified sequences</taxon>
        <taxon>metagenomes</taxon>
        <taxon>ecological metagenomes</taxon>
    </lineage>
</organism>
<comment type="caution">
    <text evidence="1">The sequence shown here is derived from an EMBL/GenBank/DDBJ whole genome shotgun (WGS) entry which is preliminary data.</text>
</comment>
<reference evidence="1" key="1">
    <citation type="journal article" date="2015" name="Nature">
        <title>Complex archaea that bridge the gap between prokaryotes and eukaryotes.</title>
        <authorList>
            <person name="Spang A."/>
            <person name="Saw J.H."/>
            <person name="Jorgensen S.L."/>
            <person name="Zaremba-Niedzwiedzka K."/>
            <person name="Martijn J."/>
            <person name="Lind A.E."/>
            <person name="van Eijk R."/>
            <person name="Schleper C."/>
            <person name="Guy L."/>
            <person name="Ettema T.J."/>
        </authorList>
    </citation>
    <scope>NUCLEOTIDE SEQUENCE</scope>
</reference>
<proteinExistence type="predicted"/>
<dbReference type="EMBL" id="LAZR01015270">
    <property type="protein sequence ID" value="KKM13896.1"/>
    <property type="molecule type" value="Genomic_DNA"/>
</dbReference>
<accession>A0A0F9HEN9</accession>
<evidence type="ECO:0000313" key="1">
    <source>
        <dbReference type="EMBL" id="KKM13896.1"/>
    </source>
</evidence>